<dbReference type="EMBL" id="JBBPDW010000019">
    <property type="protein sequence ID" value="KAK7543911.1"/>
    <property type="molecule type" value="Genomic_DNA"/>
</dbReference>
<comment type="caution">
    <text evidence="1">The sequence shown here is derived from an EMBL/GenBank/DDBJ whole genome shotgun (WGS) entry which is preliminary data.</text>
</comment>
<evidence type="ECO:0000313" key="1">
    <source>
        <dbReference type="EMBL" id="KAK7543911.1"/>
    </source>
</evidence>
<name>A0ABR1M7U6_9PEZI</name>
<organism evidence="1 2">
    <name type="scientific">Phyllosticta citricarpa</name>
    <dbReference type="NCBI Taxonomy" id="55181"/>
    <lineage>
        <taxon>Eukaryota</taxon>
        <taxon>Fungi</taxon>
        <taxon>Dikarya</taxon>
        <taxon>Ascomycota</taxon>
        <taxon>Pezizomycotina</taxon>
        <taxon>Dothideomycetes</taxon>
        <taxon>Dothideomycetes incertae sedis</taxon>
        <taxon>Botryosphaeriales</taxon>
        <taxon>Phyllostictaceae</taxon>
        <taxon>Phyllosticta</taxon>
    </lineage>
</organism>
<proteinExistence type="predicted"/>
<gene>
    <name evidence="1" type="ORF">IWX46DRAFT_641470</name>
</gene>
<protein>
    <submittedName>
        <fullName evidence="1">Uncharacterized protein</fullName>
    </submittedName>
</protein>
<sequence>MGQRHNRRRTRSRPRNRVPFQNNMYISQFDQTTPVPPAFPPPAFSPFTTSWSSTLITHQKHQHHPRPLNYLETQTLRIFGGEAGDGQILCAPMLKVVMDLFNDIDYVDP</sequence>
<reference evidence="1 2" key="1">
    <citation type="submission" date="2024-04" db="EMBL/GenBank/DDBJ databases">
        <title>Phyllosticta paracitricarpa is synonymous to the EU quarantine fungus P. citricarpa based on phylogenomic analyses.</title>
        <authorList>
            <consortium name="Lawrence Berkeley National Laboratory"/>
            <person name="Van Ingen-Buijs V.A."/>
            <person name="Van Westerhoven A.C."/>
            <person name="Haridas S."/>
            <person name="Skiadas P."/>
            <person name="Martin F."/>
            <person name="Groenewald J.Z."/>
            <person name="Crous P.W."/>
            <person name="Seidl M.F."/>
        </authorList>
    </citation>
    <scope>NUCLEOTIDE SEQUENCE [LARGE SCALE GENOMIC DNA]</scope>
    <source>
        <strain evidence="1 2">CBS 122670</strain>
    </source>
</reference>
<keyword evidence="2" id="KW-1185">Reference proteome</keyword>
<evidence type="ECO:0000313" key="2">
    <source>
        <dbReference type="Proteomes" id="UP001365128"/>
    </source>
</evidence>
<dbReference type="Proteomes" id="UP001365128">
    <property type="component" value="Unassembled WGS sequence"/>
</dbReference>
<accession>A0ABR1M7U6</accession>